<proteinExistence type="predicted"/>
<feature type="region of interest" description="Disordered" evidence="2">
    <location>
        <begin position="622"/>
        <end position="642"/>
    </location>
</feature>
<dbReference type="OrthoDB" id="6038212at2"/>
<feature type="compositionally biased region" description="Basic and acidic residues" evidence="2">
    <location>
        <begin position="587"/>
        <end position="609"/>
    </location>
</feature>
<evidence type="ECO:0000313" key="4">
    <source>
        <dbReference type="EMBL" id="CCJ54578.1"/>
    </source>
</evidence>
<evidence type="ECO:0000256" key="3">
    <source>
        <dbReference type="SAM" id="Phobius"/>
    </source>
</evidence>
<gene>
    <name evidence="4" type="ORF">BN112_2661</name>
</gene>
<keyword evidence="1" id="KW-0175">Coiled coil</keyword>
<keyword evidence="3" id="KW-0812">Transmembrane</keyword>
<feature type="transmembrane region" description="Helical" evidence="3">
    <location>
        <begin position="25"/>
        <end position="46"/>
    </location>
</feature>
<reference evidence="4 5" key="1">
    <citation type="journal article" date="2012" name="BMC Genomics">
        <title>Comparative genomics of the classical Bordetella subspecies: the evolution and exchange of virulence-associated diversity amongst closely related pathogens.</title>
        <authorList>
            <person name="Park J."/>
            <person name="Zhang Y."/>
            <person name="Buboltz A.M."/>
            <person name="Zhang X."/>
            <person name="Schuster S.C."/>
            <person name="Ahuja U."/>
            <person name="Liu M."/>
            <person name="Miller J.F."/>
            <person name="Sebaihia M."/>
            <person name="Bentley S.D."/>
            <person name="Parkhill J."/>
            <person name="Harvill E.T."/>
        </authorList>
    </citation>
    <scope>NUCLEOTIDE SEQUENCE [LARGE SCALE GENOMIC DNA]</scope>
    <source>
        <strain evidence="4 5">253</strain>
    </source>
</reference>
<dbReference type="AlphaFoldDB" id="A0A0C6P8A8"/>
<evidence type="ECO:0000313" key="5">
    <source>
        <dbReference type="Proteomes" id="UP000007564"/>
    </source>
</evidence>
<dbReference type="EMBL" id="HE965806">
    <property type="protein sequence ID" value="CCJ54578.1"/>
    <property type="molecule type" value="Genomic_DNA"/>
</dbReference>
<dbReference type="Proteomes" id="UP000007564">
    <property type="component" value="Chromosome"/>
</dbReference>
<feature type="compositionally biased region" description="Pro residues" evidence="2">
    <location>
        <begin position="631"/>
        <end position="642"/>
    </location>
</feature>
<dbReference type="KEGG" id="bbh:BN112_2661"/>
<accession>A0A0C6P8A8</accession>
<evidence type="ECO:0000256" key="1">
    <source>
        <dbReference type="SAM" id="Coils"/>
    </source>
</evidence>
<feature type="region of interest" description="Disordered" evidence="2">
    <location>
        <begin position="587"/>
        <end position="610"/>
    </location>
</feature>
<keyword evidence="3" id="KW-1133">Transmembrane helix</keyword>
<sequence>MSPPMSAPRLSPPPGRPAAQRGISLVWTAVLITVIGLAMTAGYLLIQAGAESRQARQQDAALAWAGQLLDGYASAFGRLPCPASTADGLEDCGANPNGKGWLPMRTLEQHGALALRPDLQASRPDGAAPAIRYLVYRDAATGVDLARQGAPDADSRYRAKRPEYKPSAPAAGDYYVRDGDQNSTADLCQALHAISPLELPAATSDTWQFHTPDARAGTTAAAYVRDPGGRVVNVAYGLAIAGKGSGASLFGGANATAANTLEWPARAHDAQYGDRVRVAGAAQLARTLQCAPVMASLDAMAASRAAMEQVVAQRVENVDSAGSARTSVLLAYALNTAGLLGDAAAIKTAVSNITVSSVFLGNAVAGCASIILAPGFCWQIPIHTAALTTAKVALVQASAALAMHASMYAPIALADAQVKEATSKLDGKYGAPDSEDPAICSMVDAITEQQDEIRREADENRAELARNREEMARLRKIIEDAEKEFRNEPRQGSSETHRQEIARITAARIVAEQAYDAVKSEIDSIDQRIKDSKKGMDSMRKQIDDIDQDKAVIKPDGASAEQFEMSKAYWLDVRARLVEQLAKEEQKQRELEQEKRDKQELLKERETQRKNARQAFSALLSRADSVEISEPQPPTDAEPSPPPIIYFAYCTGQKTSALLSMCGLLIDRYYKASRDYKHIADAEPALEADIADKDQQIRDLEKDKANARAVCEAARDGEHADDYDGNLYNPWQQAQKLMNASMHYGSTAPVELRND</sequence>
<keyword evidence="3" id="KW-0472">Membrane</keyword>
<evidence type="ECO:0000256" key="2">
    <source>
        <dbReference type="SAM" id="MobiDB-lite"/>
    </source>
</evidence>
<dbReference type="HOGENOM" id="CLU_021402_0_0_4"/>
<feature type="coiled-coil region" evidence="1">
    <location>
        <begin position="443"/>
        <end position="484"/>
    </location>
</feature>
<organism evidence="4 5">
    <name type="scientific">Bordetella bronchiseptica 253</name>
    <dbReference type="NCBI Taxonomy" id="568707"/>
    <lineage>
        <taxon>Bacteria</taxon>
        <taxon>Pseudomonadati</taxon>
        <taxon>Pseudomonadota</taxon>
        <taxon>Betaproteobacteria</taxon>
        <taxon>Burkholderiales</taxon>
        <taxon>Alcaligenaceae</taxon>
        <taxon>Bordetella</taxon>
    </lineage>
</organism>
<protein>
    <submittedName>
        <fullName evidence="4">Putative membrane protein</fullName>
    </submittedName>
</protein>
<name>A0A0C6P8A8_BORBO</name>
<feature type="coiled-coil region" evidence="1">
    <location>
        <begin position="683"/>
        <end position="717"/>
    </location>
</feature>